<gene>
    <name evidence="1" type="ORF">NCTC11546_01704</name>
</gene>
<dbReference type="Proteomes" id="UP000249891">
    <property type="component" value="Unassembled WGS sequence"/>
</dbReference>
<sequence length="156" mass="17206">MVSNPETIFPMKPFYFFFCMLLVMSCSKSSNDSYSNPLQGTWKLIAVIDETGNGRKPDPTVADCPDCYVITFNNDGTLTGKTHTNLLRGNYSFSAESSVLSIEKGLGSTNAAETADGELLIKILTGKSICVFKNNLLKVVNQDTQNIKESLLFEKR</sequence>
<dbReference type="AlphaFoldDB" id="A0A2X2RJB5"/>
<dbReference type="EMBL" id="UARG01000017">
    <property type="protein sequence ID" value="SQA78467.1"/>
    <property type="molecule type" value="Genomic_DNA"/>
</dbReference>
<evidence type="ECO:0000313" key="2">
    <source>
        <dbReference type="Proteomes" id="UP000249891"/>
    </source>
</evidence>
<protein>
    <submittedName>
        <fullName evidence="1">Uncharacterized protein</fullName>
    </submittedName>
</protein>
<reference evidence="1 2" key="1">
    <citation type="submission" date="2018-06" db="EMBL/GenBank/DDBJ databases">
        <authorList>
            <consortium name="Pathogen Informatics"/>
            <person name="Doyle S."/>
        </authorList>
    </citation>
    <scope>NUCLEOTIDE SEQUENCE [LARGE SCALE GENOMIC DNA]</scope>
    <source>
        <strain evidence="1 2">NCTC11546</strain>
    </source>
</reference>
<accession>A0A2X2RJB5</accession>
<name>A0A2X2RJB5_CAPOC</name>
<proteinExistence type="predicted"/>
<evidence type="ECO:0000313" key="1">
    <source>
        <dbReference type="EMBL" id="SQA78467.1"/>
    </source>
</evidence>
<organism evidence="1 2">
    <name type="scientific">Capnocytophaga ochracea</name>
    <dbReference type="NCBI Taxonomy" id="1018"/>
    <lineage>
        <taxon>Bacteria</taxon>
        <taxon>Pseudomonadati</taxon>
        <taxon>Bacteroidota</taxon>
        <taxon>Flavobacteriia</taxon>
        <taxon>Flavobacteriales</taxon>
        <taxon>Flavobacteriaceae</taxon>
        <taxon>Capnocytophaga</taxon>
    </lineage>
</organism>